<accession>A0A928VIM3</accession>
<dbReference type="Proteomes" id="UP000625316">
    <property type="component" value="Unassembled WGS sequence"/>
</dbReference>
<protein>
    <submittedName>
        <fullName evidence="2">Chemotaxis protein CheW</fullName>
    </submittedName>
</protein>
<organism evidence="2 3">
    <name type="scientific">Romeriopsis navalis LEGE 11480</name>
    <dbReference type="NCBI Taxonomy" id="2777977"/>
    <lineage>
        <taxon>Bacteria</taxon>
        <taxon>Bacillati</taxon>
        <taxon>Cyanobacteriota</taxon>
        <taxon>Cyanophyceae</taxon>
        <taxon>Leptolyngbyales</taxon>
        <taxon>Leptolyngbyaceae</taxon>
        <taxon>Romeriopsis</taxon>
        <taxon>Romeriopsis navalis</taxon>
    </lineage>
</organism>
<sequence>MTTSLSPPSTSERLREESHRYLSVYLPANRQAILPTDSLIEVLTFTPSQIISIPDTPSQVMGVCNWRGEVLWLVDAGHFFDATPSFCETNYQTKFNVVVLKRQNRALGLVVERVGNMLWCHPSEIAAIVPELIAPLAPDEMAESSAPPGQVAALDNMATRCLIGSWADPSGQDLLVLDAAAILNLFV</sequence>
<gene>
    <name evidence="2" type="ORF">IQ266_05860</name>
</gene>
<dbReference type="PROSITE" id="PS50851">
    <property type="entry name" value="CHEW"/>
    <property type="match status" value="1"/>
</dbReference>
<dbReference type="InterPro" id="IPR036061">
    <property type="entry name" value="CheW-like_dom_sf"/>
</dbReference>
<dbReference type="AlphaFoldDB" id="A0A928VIM3"/>
<keyword evidence="3" id="KW-1185">Reference proteome</keyword>
<dbReference type="InterPro" id="IPR039315">
    <property type="entry name" value="CheW"/>
</dbReference>
<dbReference type="Gene3D" id="2.40.50.180">
    <property type="entry name" value="CheA-289, Domain 4"/>
    <property type="match status" value="1"/>
</dbReference>
<dbReference type="SUPFAM" id="SSF50341">
    <property type="entry name" value="CheW-like"/>
    <property type="match status" value="1"/>
</dbReference>
<proteinExistence type="predicted"/>
<dbReference type="PANTHER" id="PTHR22617:SF23">
    <property type="entry name" value="CHEMOTAXIS PROTEIN CHEW"/>
    <property type="match status" value="1"/>
</dbReference>
<evidence type="ECO:0000313" key="3">
    <source>
        <dbReference type="Proteomes" id="UP000625316"/>
    </source>
</evidence>
<dbReference type="InterPro" id="IPR002545">
    <property type="entry name" value="CheW-lke_dom"/>
</dbReference>
<evidence type="ECO:0000313" key="2">
    <source>
        <dbReference type="EMBL" id="MBE9029286.1"/>
    </source>
</evidence>
<dbReference type="GO" id="GO:0007165">
    <property type="term" value="P:signal transduction"/>
    <property type="evidence" value="ECO:0007669"/>
    <property type="project" value="InterPro"/>
</dbReference>
<evidence type="ECO:0000259" key="1">
    <source>
        <dbReference type="PROSITE" id="PS50851"/>
    </source>
</evidence>
<dbReference type="GO" id="GO:0006935">
    <property type="term" value="P:chemotaxis"/>
    <property type="evidence" value="ECO:0007669"/>
    <property type="project" value="InterPro"/>
</dbReference>
<reference evidence="2" key="1">
    <citation type="submission" date="2020-10" db="EMBL/GenBank/DDBJ databases">
        <authorList>
            <person name="Castelo-Branco R."/>
            <person name="Eusebio N."/>
            <person name="Adriana R."/>
            <person name="Vieira A."/>
            <person name="Brugerolle De Fraissinette N."/>
            <person name="Rezende De Castro R."/>
            <person name="Schneider M.P."/>
            <person name="Vasconcelos V."/>
            <person name="Leao P.N."/>
        </authorList>
    </citation>
    <scope>NUCLEOTIDE SEQUENCE</scope>
    <source>
        <strain evidence="2">LEGE 11480</strain>
    </source>
</reference>
<dbReference type="Pfam" id="PF01584">
    <property type="entry name" value="CheW"/>
    <property type="match status" value="1"/>
</dbReference>
<dbReference type="GO" id="GO:0005829">
    <property type="term" value="C:cytosol"/>
    <property type="evidence" value="ECO:0007669"/>
    <property type="project" value="TreeGrafter"/>
</dbReference>
<dbReference type="EMBL" id="JADEXQ010000014">
    <property type="protein sequence ID" value="MBE9029286.1"/>
    <property type="molecule type" value="Genomic_DNA"/>
</dbReference>
<name>A0A928VIM3_9CYAN</name>
<dbReference type="RefSeq" id="WP_264324106.1">
    <property type="nucleotide sequence ID" value="NZ_JADEXQ010000014.1"/>
</dbReference>
<feature type="domain" description="CheW-like" evidence="1">
    <location>
        <begin position="18"/>
        <end position="187"/>
    </location>
</feature>
<dbReference type="PANTHER" id="PTHR22617">
    <property type="entry name" value="CHEMOTAXIS SENSOR HISTIDINE KINASE-RELATED"/>
    <property type="match status" value="1"/>
</dbReference>
<comment type="caution">
    <text evidence="2">The sequence shown here is derived from an EMBL/GenBank/DDBJ whole genome shotgun (WGS) entry which is preliminary data.</text>
</comment>
<dbReference type="SMART" id="SM00260">
    <property type="entry name" value="CheW"/>
    <property type="match status" value="1"/>
</dbReference>